<feature type="compositionally biased region" description="Basic and acidic residues" evidence="1">
    <location>
        <begin position="11"/>
        <end position="20"/>
    </location>
</feature>
<reference evidence="2" key="1">
    <citation type="journal article" date="2022" name="bioRxiv">
        <title>Sequencing and chromosome-scale assembly of the giantPleurodeles waltlgenome.</title>
        <authorList>
            <person name="Brown T."/>
            <person name="Elewa A."/>
            <person name="Iarovenko S."/>
            <person name="Subramanian E."/>
            <person name="Araus A.J."/>
            <person name="Petzold A."/>
            <person name="Susuki M."/>
            <person name="Suzuki K.-i.T."/>
            <person name="Hayashi T."/>
            <person name="Toyoda A."/>
            <person name="Oliveira C."/>
            <person name="Osipova E."/>
            <person name="Leigh N.D."/>
            <person name="Simon A."/>
            <person name="Yun M.H."/>
        </authorList>
    </citation>
    <scope>NUCLEOTIDE SEQUENCE</scope>
    <source>
        <strain evidence="2">20211129_DDA</strain>
        <tissue evidence="2">Liver</tissue>
    </source>
</reference>
<dbReference type="Proteomes" id="UP001066276">
    <property type="component" value="Chromosome 1_2"/>
</dbReference>
<keyword evidence="3" id="KW-1185">Reference proteome</keyword>
<dbReference type="EMBL" id="JANPWB010000002">
    <property type="protein sequence ID" value="KAJ1211256.1"/>
    <property type="molecule type" value="Genomic_DNA"/>
</dbReference>
<evidence type="ECO:0000313" key="3">
    <source>
        <dbReference type="Proteomes" id="UP001066276"/>
    </source>
</evidence>
<comment type="caution">
    <text evidence="2">The sequence shown here is derived from an EMBL/GenBank/DDBJ whole genome shotgun (WGS) entry which is preliminary data.</text>
</comment>
<proteinExistence type="predicted"/>
<feature type="region of interest" description="Disordered" evidence="1">
    <location>
        <begin position="1"/>
        <end position="89"/>
    </location>
</feature>
<dbReference type="AlphaFoldDB" id="A0AAV7WF00"/>
<evidence type="ECO:0000256" key="1">
    <source>
        <dbReference type="SAM" id="MobiDB-lite"/>
    </source>
</evidence>
<organism evidence="2 3">
    <name type="scientific">Pleurodeles waltl</name>
    <name type="common">Iberian ribbed newt</name>
    <dbReference type="NCBI Taxonomy" id="8319"/>
    <lineage>
        <taxon>Eukaryota</taxon>
        <taxon>Metazoa</taxon>
        <taxon>Chordata</taxon>
        <taxon>Craniata</taxon>
        <taxon>Vertebrata</taxon>
        <taxon>Euteleostomi</taxon>
        <taxon>Amphibia</taxon>
        <taxon>Batrachia</taxon>
        <taxon>Caudata</taxon>
        <taxon>Salamandroidea</taxon>
        <taxon>Salamandridae</taxon>
        <taxon>Pleurodelinae</taxon>
        <taxon>Pleurodeles</taxon>
    </lineage>
</organism>
<gene>
    <name evidence="2" type="ORF">NDU88_006617</name>
</gene>
<evidence type="ECO:0000313" key="2">
    <source>
        <dbReference type="EMBL" id="KAJ1211256.1"/>
    </source>
</evidence>
<protein>
    <submittedName>
        <fullName evidence="2">Uncharacterized protein</fullName>
    </submittedName>
</protein>
<feature type="compositionally biased region" description="Basic and acidic residues" evidence="1">
    <location>
        <begin position="28"/>
        <end position="68"/>
    </location>
</feature>
<sequence>MIRALRFPRGTNERMKEQRRYASASGADVRENKERPDEDKGRDAGVRRTEEKQDEEEKKRCDGEEKTEVPQAAATKGTRPPRSVAERHGRREFARCVPGGTWLGWVCDCFSMKITE</sequence>
<accession>A0AAV7WF00</accession>
<name>A0AAV7WF00_PLEWA</name>